<comment type="caution">
    <text evidence="1">The sequence shown here is derived from an EMBL/GenBank/DDBJ whole genome shotgun (WGS) entry which is preliminary data.</text>
</comment>
<dbReference type="RefSeq" id="WP_193870402.1">
    <property type="nucleotide sequence ID" value="NZ_JADEWU010000042.1"/>
</dbReference>
<dbReference type="EMBL" id="JADEWU010000042">
    <property type="protein sequence ID" value="MBE9144907.1"/>
    <property type="molecule type" value="Genomic_DNA"/>
</dbReference>
<keyword evidence="2" id="KW-1185">Reference proteome</keyword>
<evidence type="ECO:0000313" key="1">
    <source>
        <dbReference type="EMBL" id="MBE9144907.1"/>
    </source>
</evidence>
<reference evidence="1 2" key="1">
    <citation type="submission" date="2020-10" db="EMBL/GenBank/DDBJ databases">
        <authorList>
            <person name="Castelo-Branco R."/>
            <person name="Eusebio N."/>
            <person name="Adriana R."/>
            <person name="Vieira A."/>
            <person name="Brugerolle De Fraissinette N."/>
            <person name="Rezende De Castro R."/>
            <person name="Schneider M.P."/>
            <person name="Vasconcelos V."/>
            <person name="Leao P.N."/>
        </authorList>
    </citation>
    <scope>NUCLEOTIDE SEQUENCE [LARGE SCALE GENOMIC DNA]</scope>
    <source>
        <strain evidence="1 2">LEGE 06226</strain>
    </source>
</reference>
<name>A0ABR9UEL2_9CYAN</name>
<sequence>MDYQDLSRGFGSKSSGKGFYSSKRNPCPICQKDHGCLISHSGRVVTCIRADSQWTINGWEYKKQARGGMGSVWGIDSGNQNKTEYRPQIEKTTKPSNLKPLTDEQLDTEARKIQKQLGLNTRHRKALRGRGLSDSQIDSIGSVSVDRYQEFNSIPINPSFPGMGDRGTLTNGDSGFIVFTRNIKGQITGGQVATDHRGELDKKGKEIPKYPWLTGCSERRVSKERPLQFLKLNNSRILDIIEGTLKPLIAAHLHNINVLGSGGTAWHGSPNEFKEIIDSGLFDTYILNPDTGCKFNHHVMYAYRESFLFLKKHGITLCVRDWGQEDKPKSDKIDVDEIDTITFNNARIIPFEEWDNSDELKAFLAQQSSRKNNDLISKDEWDRRFKQPQLEKDLVNVVKRFYGRFNRKTKPVNPTTKPVETVQQTTVNSSAIVLWKPQPLTTLSYIPGQLPMVEEWQQMGCPKIFFNEGQRRKLFAEARERGFKFSLDTTPAGYGKSHESGLINLQTFGIDPNDKDNKTRIFYLSPDHRNPTTETVEINYVDHEARHPGLNYDYSRTTAMGNPHVVRAKPNQTPDIPSNCPETNTFLTVADLGLSVYGGKDSPICQSCPLLFNGCTFLENRRHTLTNERLIRADINSISPASDDILTLDDLSLVNTHQISVKIDDILKIVGKLKLRDDERIFKVLHPVLVAVYKALQTITTEKHKYGINHRDVMKLMPTIDELNQLIWELYADDWLKADNVWGTPIWHYEMINGEPTATKVIGEDFIAPSLIDLRNECYKIFENYAKFINGLQTPEEKQQAIKDNVIPSWLPALIDCLLGNERINLSIDNGKLTITKLSKRHRNIVKNAGFSIFLDATQSKQDLALSLGVSPDEILEVSEVKRPTPNLTIHIIDGLRASKQRRETMQDRIGFAQRAIAKRHQGQNIGLIDHKSAISEYDAQTVKLGYWYRDTRGSNRFLSTQVLTSIGSPIPNLGQVAGEYQTLTGYSPTPDKLTGHYGAWVKRKIQSELIQCVGRLRAHQRPSEELHCYLVADLDESTISAIRLAYPTATVITEDVYDIAPGAASKGTQTERGIIQALWESMKSGKTLTIEQVAEAIGKAKSTVTFTLKERLGIGFRDLKKSLVLLLEAIYSKTKLSELDDESRWIAEEYLPNIVSDLETGQITPVDVVSEIITTAKAFGERQFRRILATTPIPILCKLLGAVLRFIPPKLLSELLPISPQIETA</sequence>
<proteinExistence type="predicted"/>
<gene>
    <name evidence="1" type="ORF">IQ236_17025</name>
</gene>
<dbReference type="Proteomes" id="UP000640725">
    <property type="component" value="Unassembled WGS sequence"/>
</dbReference>
<evidence type="ECO:0000313" key="2">
    <source>
        <dbReference type="Proteomes" id="UP000640725"/>
    </source>
</evidence>
<organism evidence="1 2">
    <name type="scientific">Planktothrix mougeotii LEGE 06226</name>
    <dbReference type="NCBI Taxonomy" id="1828728"/>
    <lineage>
        <taxon>Bacteria</taxon>
        <taxon>Bacillati</taxon>
        <taxon>Cyanobacteriota</taxon>
        <taxon>Cyanophyceae</taxon>
        <taxon>Oscillatoriophycideae</taxon>
        <taxon>Oscillatoriales</taxon>
        <taxon>Microcoleaceae</taxon>
        <taxon>Planktothrix</taxon>
    </lineage>
</organism>
<protein>
    <submittedName>
        <fullName evidence="1">Uncharacterized protein</fullName>
    </submittedName>
</protein>
<accession>A0ABR9UEL2</accession>